<feature type="domain" description="PPIase cyclophilin-type" evidence="1">
    <location>
        <begin position="190"/>
        <end position="333"/>
    </location>
</feature>
<dbReference type="EMBL" id="GAKP01009938">
    <property type="protein sequence ID" value="JAC49014.1"/>
    <property type="molecule type" value="Transcribed_RNA"/>
</dbReference>
<dbReference type="InterPro" id="IPR029000">
    <property type="entry name" value="Cyclophilin-like_dom_sf"/>
</dbReference>
<name>A0A034W2T8_BACDO</name>
<dbReference type="OrthoDB" id="193499at2759"/>
<organism evidence="2">
    <name type="scientific">Bactrocera dorsalis</name>
    <name type="common">Oriental fruit fly</name>
    <name type="synonym">Dacus dorsalis</name>
    <dbReference type="NCBI Taxonomy" id="27457"/>
    <lineage>
        <taxon>Eukaryota</taxon>
        <taxon>Metazoa</taxon>
        <taxon>Ecdysozoa</taxon>
        <taxon>Arthropoda</taxon>
        <taxon>Hexapoda</taxon>
        <taxon>Insecta</taxon>
        <taxon>Pterygota</taxon>
        <taxon>Neoptera</taxon>
        <taxon>Endopterygota</taxon>
        <taxon>Diptera</taxon>
        <taxon>Brachycera</taxon>
        <taxon>Muscomorpha</taxon>
        <taxon>Tephritoidea</taxon>
        <taxon>Tephritidae</taxon>
        <taxon>Bactrocera</taxon>
        <taxon>Bactrocera</taxon>
    </lineage>
</organism>
<dbReference type="GO" id="GO:0003755">
    <property type="term" value="F:peptidyl-prolyl cis-trans isomerase activity"/>
    <property type="evidence" value="ECO:0007669"/>
    <property type="project" value="InterPro"/>
</dbReference>
<sequence length="346" mass="40203">MPAKVTTLEQIVRYKRKKKLYNMTPLFLYNYYKHRCRVKNAKKYVDDSPPILHLTNIMNLKNNYLDMSAISDIMRTNTEILEYFGRMQILGRKGSWNDSFDAQWRYSRMASMLRSLEAIEKENHFIAKRVLSAQKIVNTNLRPLSASYADFRTPKEILSKYKTEIILAPRCSEQRLLLRPIVYFDLEVVSLYPIGRFIVQLYTEAFPQAVLAMVRTCHLQKLHRLKLIRAFPNLWAEFELKLDPKDMDLTKESHIEYDRRALKQNLSSGILSFSLKHIATLRKGILSFSLSFRPLSVEMKDRVAFGALIRGKRGLYLLESNGTKHGKPMKRVIATAMGINPGESST</sequence>
<reference evidence="2" key="1">
    <citation type="journal article" date="2014" name="BMC Genomics">
        <title>Characterizing the developmental transcriptome of the oriental fruit fly, Bactrocera dorsalis (Diptera: Tephritidae) through comparative genomic analysis with Drosophila melanogaster utilizing modENCODE datasets.</title>
        <authorList>
            <person name="Geib S.M."/>
            <person name="Calla B."/>
            <person name="Hall B."/>
            <person name="Hou S."/>
            <person name="Manoukis N.C."/>
        </authorList>
    </citation>
    <scope>NUCLEOTIDE SEQUENCE</scope>
    <source>
        <strain evidence="2">Punador</strain>
    </source>
</reference>
<dbReference type="InterPro" id="IPR002130">
    <property type="entry name" value="Cyclophilin-type_PPIase_dom"/>
</dbReference>
<evidence type="ECO:0000313" key="2">
    <source>
        <dbReference type="EMBL" id="JAC49014.1"/>
    </source>
</evidence>
<dbReference type="AlphaFoldDB" id="A0A034W2T8"/>
<accession>A0A034W2T8</accession>
<dbReference type="Pfam" id="PF00160">
    <property type="entry name" value="Pro_isomerase"/>
    <property type="match status" value="1"/>
</dbReference>
<proteinExistence type="predicted"/>
<dbReference type="SUPFAM" id="SSF50891">
    <property type="entry name" value="Cyclophilin-like"/>
    <property type="match status" value="1"/>
</dbReference>
<evidence type="ECO:0000259" key="1">
    <source>
        <dbReference type="Pfam" id="PF00160"/>
    </source>
</evidence>
<protein>
    <recommendedName>
        <fullName evidence="1">PPIase cyclophilin-type domain-containing protein</fullName>
    </recommendedName>
</protein>